<dbReference type="PROSITE" id="PS50262">
    <property type="entry name" value="G_PROTEIN_RECEP_F1_2"/>
    <property type="match status" value="2"/>
</dbReference>
<keyword evidence="5 9" id="KW-0472">Membrane</keyword>
<keyword evidence="7 8" id="KW-0807">Transducer</keyword>
<dbReference type="CDD" id="cd00637">
    <property type="entry name" value="7tm_classA_rhodopsin-like"/>
    <property type="match status" value="2"/>
</dbReference>
<dbReference type="InterPro" id="IPR000276">
    <property type="entry name" value="GPCR_Rhodpsn"/>
</dbReference>
<feature type="transmembrane region" description="Helical" evidence="9">
    <location>
        <begin position="67"/>
        <end position="83"/>
    </location>
</feature>
<keyword evidence="2 8" id="KW-0812">Transmembrane</keyword>
<evidence type="ECO:0000256" key="1">
    <source>
        <dbReference type="ARBA" id="ARBA00004141"/>
    </source>
</evidence>
<dbReference type="EMBL" id="CALNXI010004026">
    <property type="protein sequence ID" value="CAH3194904.1"/>
    <property type="molecule type" value="Genomic_DNA"/>
</dbReference>
<sequence length="408" mass="45637">MNSSVNEPSCSSQLNSTAGKVGQTFAYCLLLVFSLVGNSSLGIIVYRTQAMRKPINYFVTNMAMSDLLYSIFLFPLNTALLYTERSWLVGGGFGQALCKFPPFLSDTSTIVSIQSLILIAVDRLGAVSFPLRSPLITPRLCPFFILATWVIAMAYHSPYLFVHKLPCYTRNGPGLLVVGQTFAYCLLLVFSLVGNSSLGIIVYRTQAMRKPINYFVTNMAMSDLLYSIFLFPLNTALLYTERSWLVGGGFGQALCKFPTFLSDTSTIVSIQSLILIAVDRFGAVFFPLRSPLITLRLCPFFILATWVIAMAYHSPYLFVYKLVEYQGRLTCKMLWKETFGDSLSLANYFLAGFIVFIYLPIVLLAMLYSNILVKLRSQVHPGEQSTNAEEQRTRRNESVLKMAIAIVL</sequence>
<keyword evidence="6 8" id="KW-0675">Receptor</keyword>
<feature type="domain" description="G-protein coupled receptors family 1 profile" evidence="10">
    <location>
        <begin position="194"/>
        <end position="408"/>
    </location>
</feature>
<keyword evidence="12" id="KW-1185">Reference proteome</keyword>
<feature type="transmembrane region" description="Helical" evidence="9">
    <location>
        <begin position="345"/>
        <end position="368"/>
    </location>
</feature>
<keyword evidence="4 8" id="KW-0297">G-protein coupled receptor</keyword>
<keyword evidence="3 9" id="KW-1133">Transmembrane helix</keyword>
<name>A0ABN8STL2_9CNID</name>
<evidence type="ECO:0000259" key="10">
    <source>
        <dbReference type="PROSITE" id="PS50262"/>
    </source>
</evidence>
<gene>
    <name evidence="11" type="ORF">PEVE_00028968</name>
</gene>
<dbReference type="PANTHER" id="PTHR24243">
    <property type="entry name" value="G-PROTEIN COUPLED RECEPTOR"/>
    <property type="match status" value="1"/>
</dbReference>
<accession>A0ABN8STL2</accession>
<dbReference type="Pfam" id="PF00001">
    <property type="entry name" value="7tm_1"/>
    <property type="match status" value="2"/>
</dbReference>
<dbReference type="PANTHER" id="PTHR24243:SF208">
    <property type="entry name" value="PYROKININ-1 RECEPTOR"/>
    <property type="match status" value="1"/>
</dbReference>
<feature type="transmembrane region" description="Helical" evidence="9">
    <location>
        <begin position="24"/>
        <end position="46"/>
    </location>
</feature>
<proteinExistence type="inferred from homology"/>
<dbReference type="PRINTS" id="PR00237">
    <property type="entry name" value="GPCRRHODOPSN"/>
</dbReference>
<comment type="caution">
    <text evidence="11">The sequence shown here is derived from an EMBL/GenBank/DDBJ whole genome shotgun (WGS) entry which is preliminary data.</text>
</comment>
<feature type="non-terminal residue" evidence="11">
    <location>
        <position position="408"/>
    </location>
</feature>
<reference evidence="11 12" key="1">
    <citation type="submission" date="2022-05" db="EMBL/GenBank/DDBJ databases">
        <authorList>
            <consortium name="Genoscope - CEA"/>
            <person name="William W."/>
        </authorList>
    </citation>
    <scope>NUCLEOTIDE SEQUENCE [LARGE SCALE GENOMIC DNA]</scope>
</reference>
<evidence type="ECO:0000256" key="4">
    <source>
        <dbReference type="ARBA" id="ARBA00023040"/>
    </source>
</evidence>
<evidence type="ECO:0000256" key="9">
    <source>
        <dbReference type="SAM" id="Phobius"/>
    </source>
</evidence>
<comment type="similarity">
    <text evidence="8">Belongs to the G-protein coupled receptor 1 family.</text>
</comment>
<dbReference type="InterPro" id="IPR017452">
    <property type="entry name" value="GPCR_Rhodpsn_7TM"/>
</dbReference>
<organism evidence="11 12">
    <name type="scientific">Porites evermanni</name>
    <dbReference type="NCBI Taxonomy" id="104178"/>
    <lineage>
        <taxon>Eukaryota</taxon>
        <taxon>Metazoa</taxon>
        <taxon>Cnidaria</taxon>
        <taxon>Anthozoa</taxon>
        <taxon>Hexacorallia</taxon>
        <taxon>Scleractinia</taxon>
        <taxon>Fungiina</taxon>
        <taxon>Poritidae</taxon>
        <taxon>Porites</taxon>
    </lineage>
</organism>
<dbReference type="Gene3D" id="1.20.1070.10">
    <property type="entry name" value="Rhodopsin 7-helix transmembrane proteins"/>
    <property type="match status" value="2"/>
</dbReference>
<evidence type="ECO:0000256" key="2">
    <source>
        <dbReference type="ARBA" id="ARBA00022692"/>
    </source>
</evidence>
<evidence type="ECO:0000313" key="12">
    <source>
        <dbReference type="Proteomes" id="UP001159427"/>
    </source>
</evidence>
<dbReference type="Proteomes" id="UP001159427">
    <property type="component" value="Unassembled WGS sequence"/>
</dbReference>
<dbReference type="SUPFAM" id="SSF81321">
    <property type="entry name" value="Family A G protein-coupled receptor-like"/>
    <property type="match status" value="2"/>
</dbReference>
<protein>
    <recommendedName>
        <fullName evidence="10">G-protein coupled receptors family 1 profile domain-containing protein</fullName>
    </recommendedName>
</protein>
<evidence type="ECO:0000256" key="3">
    <source>
        <dbReference type="ARBA" id="ARBA00022989"/>
    </source>
</evidence>
<evidence type="ECO:0000313" key="11">
    <source>
        <dbReference type="EMBL" id="CAH3194904.1"/>
    </source>
</evidence>
<feature type="transmembrane region" description="Helical" evidence="9">
    <location>
        <begin position="141"/>
        <end position="161"/>
    </location>
</feature>
<feature type="transmembrane region" description="Helical" evidence="9">
    <location>
        <begin position="103"/>
        <end position="121"/>
    </location>
</feature>
<comment type="subcellular location">
    <subcellularLocation>
        <location evidence="1">Membrane</location>
        <topology evidence="1">Multi-pass membrane protein</topology>
    </subcellularLocation>
</comment>
<feature type="transmembrane region" description="Helical" evidence="9">
    <location>
        <begin position="181"/>
        <end position="203"/>
    </location>
</feature>
<feature type="transmembrane region" description="Helical" evidence="9">
    <location>
        <begin position="267"/>
        <end position="286"/>
    </location>
</feature>
<evidence type="ECO:0000256" key="6">
    <source>
        <dbReference type="ARBA" id="ARBA00023170"/>
    </source>
</evidence>
<feature type="transmembrane region" description="Helical" evidence="9">
    <location>
        <begin position="293"/>
        <end position="312"/>
    </location>
</feature>
<evidence type="ECO:0000256" key="7">
    <source>
        <dbReference type="ARBA" id="ARBA00023224"/>
    </source>
</evidence>
<dbReference type="PROSITE" id="PS00237">
    <property type="entry name" value="G_PROTEIN_RECEP_F1_1"/>
    <property type="match status" value="1"/>
</dbReference>
<feature type="transmembrane region" description="Helical" evidence="9">
    <location>
        <begin position="224"/>
        <end position="240"/>
    </location>
</feature>
<evidence type="ECO:0000256" key="5">
    <source>
        <dbReference type="ARBA" id="ARBA00023136"/>
    </source>
</evidence>
<evidence type="ECO:0000256" key="8">
    <source>
        <dbReference type="RuleBase" id="RU000688"/>
    </source>
</evidence>
<feature type="domain" description="G-protein coupled receptors family 1 profile" evidence="10">
    <location>
        <begin position="37"/>
        <end position="161"/>
    </location>
</feature>